<evidence type="ECO:0000259" key="1">
    <source>
        <dbReference type="PROSITE" id="PS50943"/>
    </source>
</evidence>
<dbReference type="PROSITE" id="PS50943">
    <property type="entry name" value="HTH_CROC1"/>
    <property type="match status" value="1"/>
</dbReference>
<name>A0A2W7NFK9_9RHOB</name>
<dbReference type="Proteomes" id="UP000248916">
    <property type="component" value="Unassembled WGS sequence"/>
</dbReference>
<dbReference type="InterPro" id="IPR001387">
    <property type="entry name" value="Cro/C1-type_HTH"/>
</dbReference>
<dbReference type="Gene3D" id="1.10.260.40">
    <property type="entry name" value="lambda repressor-like DNA-binding domains"/>
    <property type="match status" value="1"/>
</dbReference>
<dbReference type="GO" id="GO:0003677">
    <property type="term" value="F:DNA binding"/>
    <property type="evidence" value="ECO:0007669"/>
    <property type="project" value="InterPro"/>
</dbReference>
<dbReference type="SMART" id="SM00530">
    <property type="entry name" value="HTH_XRE"/>
    <property type="match status" value="1"/>
</dbReference>
<reference evidence="2 3" key="1">
    <citation type="submission" date="2018-06" db="EMBL/GenBank/DDBJ databases">
        <title>Genomic Encyclopedia of Archaeal and Bacterial Type Strains, Phase II (KMG-II): from individual species to whole genera.</title>
        <authorList>
            <person name="Goeker M."/>
        </authorList>
    </citation>
    <scope>NUCLEOTIDE SEQUENCE [LARGE SCALE GENOMIC DNA]</scope>
    <source>
        <strain evidence="2 3">DSM 22009</strain>
    </source>
</reference>
<dbReference type="CDD" id="cd00093">
    <property type="entry name" value="HTH_XRE"/>
    <property type="match status" value="1"/>
</dbReference>
<evidence type="ECO:0000313" key="3">
    <source>
        <dbReference type="Proteomes" id="UP000248916"/>
    </source>
</evidence>
<dbReference type="Pfam" id="PF01381">
    <property type="entry name" value="HTH_3"/>
    <property type="match status" value="1"/>
</dbReference>
<comment type="caution">
    <text evidence="2">The sequence shown here is derived from an EMBL/GenBank/DDBJ whole genome shotgun (WGS) entry which is preliminary data.</text>
</comment>
<sequence length="150" mass="16609">MVFNNEAEHMMLREDMMADDAVLEDKDWYSNETATLGDRLAGARNAVGMSEDELAKRLGVKRATLESWENDLSEPRANRLSMLAGILNVSLRWLLTGEGEGITAPGATGTVPDGTHDILMEMRTLQSEIVQAADRLGFLEKRLRQTMAGK</sequence>
<gene>
    <name evidence="2" type="ORF">LX81_00912</name>
</gene>
<keyword evidence="3" id="KW-1185">Reference proteome</keyword>
<evidence type="ECO:0000313" key="2">
    <source>
        <dbReference type="EMBL" id="PZX18283.1"/>
    </source>
</evidence>
<dbReference type="InterPro" id="IPR010982">
    <property type="entry name" value="Lambda_DNA-bd_dom_sf"/>
</dbReference>
<dbReference type="AlphaFoldDB" id="A0A2W7NFK9"/>
<dbReference type="SUPFAM" id="SSF47413">
    <property type="entry name" value="lambda repressor-like DNA-binding domains"/>
    <property type="match status" value="1"/>
</dbReference>
<accession>A0A2W7NFK9</accession>
<dbReference type="EMBL" id="QKZL01000003">
    <property type="protein sequence ID" value="PZX18283.1"/>
    <property type="molecule type" value="Genomic_DNA"/>
</dbReference>
<feature type="domain" description="HTH cro/C1-type" evidence="1">
    <location>
        <begin position="40"/>
        <end position="94"/>
    </location>
</feature>
<organism evidence="2 3">
    <name type="scientific">Palleronia aestuarii</name>
    <dbReference type="NCBI Taxonomy" id="568105"/>
    <lineage>
        <taxon>Bacteria</taxon>
        <taxon>Pseudomonadati</taxon>
        <taxon>Pseudomonadota</taxon>
        <taxon>Alphaproteobacteria</taxon>
        <taxon>Rhodobacterales</taxon>
        <taxon>Roseobacteraceae</taxon>
        <taxon>Palleronia</taxon>
    </lineage>
</organism>
<protein>
    <submittedName>
        <fullName evidence="2">Helix-turn-helix protein</fullName>
    </submittedName>
</protein>
<proteinExistence type="predicted"/>